<accession>A0A855X643</accession>
<dbReference type="AlphaFoldDB" id="A0A855X643"/>
<reference evidence="3 4" key="1">
    <citation type="journal article" date="2018" name="ISME J.">
        <title>A methanotrophic archaeon couples anaerobic oxidation of methane to Fe(III) reduction.</title>
        <authorList>
            <person name="Cai C."/>
            <person name="Leu A.O."/>
            <person name="Xie G.J."/>
            <person name="Guo J."/>
            <person name="Feng Y."/>
            <person name="Zhao J.X."/>
            <person name="Tyson G.W."/>
            <person name="Yuan Z."/>
            <person name="Hu S."/>
        </authorList>
    </citation>
    <scope>NUCLEOTIDE SEQUENCE [LARGE SCALE GENOMIC DNA]</scope>
    <source>
        <strain evidence="3">FeB_12</strain>
    </source>
</reference>
<proteinExistence type="predicted"/>
<name>A0A855X643_9BACT</name>
<organism evidence="3 4">
    <name type="scientific">candidate division GN15 bacterium</name>
    <dbReference type="NCBI Taxonomy" id="2072418"/>
    <lineage>
        <taxon>Bacteria</taxon>
        <taxon>candidate division GN15</taxon>
    </lineage>
</organism>
<sequence length="997" mass="104912">MKVAAVRSISYKTRQITAAAAVIVMLVALPALSAEPQSATSPNASVSTIILSISPNQVVGHPLQTSATILLLDSANNLVTGYDLAANPIVLSVGSGVLTPATLNDPSLDSGGVIKFLAAQCTYLGPTGKIPVIASNGLVSSEPVIVSFSGYDILKVTDFKGDSIVEVYQGLPTTVKVTATNRGGLVASSNPSMRSYFKAGGGSVQAFFAGHKDGFVDTVSMIDTAFVPVIVDTLIVLLNAHYLIGSTDFLTVDTVKLPVFVRTPATVTFASGSLEPDSVYANENFSLGFQVLTTGFSGPIDSTRVRLELAPGVPDPSVAVVYTGSPTYSSFIGGVITYSGLGAKVVPLNGLPPGWYTVRAIYHLFSGASEFILNGVPADSLYIIPRSGPEYIAGSFAPDTVAAGAEASFQFGLQFADGANLEVEPGSGIFTILGTGFEATVNLMIPGDTLVSGSNLVTTENVFIPANQLGKTLTVSAELHYRRFGSPTYLTFSTTFDTQMVQVQQFPLVQIVSLDCVAPNGNKVNINQPFQMHARIANISESPAENLVFRLTSDGNSIDSLLKTIVEIPPLDTYDLYYDVVASSIANPAEIFSVNFVSGNAGRIPPVDNIALVAIQTPATLVLTHTVVGAPNGYVRQGAAFSLVVDMTNLGLAEVSPGEYRLSTGGLDLGLSPDDTLGEITTESARNFAFHAPIFDTTVTITFTVTQIPLDLNINAPAVFQKTSLSFAITVASIDARLVVSSETTVDRPLTQGVPTPVFTLRLDNSSVSTANLMQLDSIVLLFSNRSGSRANVNSVIVVSVSGMYEDGQRVSAETAHADSLTLRFSNVQIGPLEERQLSFVAAARDGADGNLAVALDSAGVFASYVTGPSAGSRVVTGPAEPGQPIVEIVSATGGLSLEGSFMVENNPWHQETSPARFAYVLEQSAGLEFRIFTLTGELVHKQDIDQNSSLGQAGSHVLEWDGRNDRGKIVFDGVYIVQLTNTVSGERARLKLAVLK</sequence>
<evidence type="ECO:0000313" key="4">
    <source>
        <dbReference type="Proteomes" id="UP000250918"/>
    </source>
</evidence>
<comment type="caution">
    <text evidence="3">The sequence shown here is derived from an EMBL/GenBank/DDBJ whole genome shotgun (WGS) entry which is preliminary data.</text>
</comment>
<protein>
    <recommendedName>
        <fullName evidence="2">FlgD/Vpr Ig-like domain-containing protein</fullName>
    </recommendedName>
</protein>
<feature type="signal peptide" evidence="1">
    <location>
        <begin position="1"/>
        <end position="33"/>
    </location>
</feature>
<dbReference type="Gene3D" id="2.60.40.4070">
    <property type="match status" value="1"/>
</dbReference>
<gene>
    <name evidence="3" type="ORF">C3F09_07575</name>
</gene>
<evidence type="ECO:0000256" key="1">
    <source>
        <dbReference type="SAM" id="SignalP"/>
    </source>
</evidence>
<feature type="domain" description="FlgD/Vpr Ig-like" evidence="2">
    <location>
        <begin position="910"/>
        <end position="983"/>
    </location>
</feature>
<evidence type="ECO:0000259" key="2">
    <source>
        <dbReference type="Pfam" id="PF13860"/>
    </source>
</evidence>
<dbReference type="EMBL" id="PQAP01000109">
    <property type="protein sequence ID" value="PWB71576.1"/>
    <property type="molecule type" value="Genomic_DNA"/>
</dbReference>
<dbReference type="Proteomes" id="UP000250918">
    <property type="component" value="Unassembled WGS sequence"/>
</dbReference>
<dbReference type="Pfam" id="PF13860">
    <property type="entry name" value="FlgD_ig"/>
    <property type="match status" value="1"/>
</dbReference>
<keyword evidence="1" id="KW-0732">Signal</keyword>
<feature type="chain" id="PRO_5032386216" description="FlgD/Vpr Ig-like domain-containing protein" evidence="1">
    <location>
        <begin position="34"/>
        <end position="997"/>
    </location>
</feature>
<evidence type="ECO:0000313" key="3">
    <source>
        <dbReference type="EMBL" id="PWB71576.1"/>
    </source>
</evidence>
<dbReference type="InterPro" id="IPR025965">
    <property type="entry name" value="FlgD/Vpr_Ig-like"/>
</dbReference>